<organism evidence="1 2">
    <name type="scientific">Acer negundo</name>
    <name type="common">Box elder</name>
    <dbReference type="NCBI Taxonomy" id="4023"/>
    <lineage>
        <taxon>Eukaryota</taxon>
        <taxon>Viridiplantae</taxon>
        <taxon>Streptophyta</taxon>
        <taxon>Embryophyta</taxon>
        <taxon>Tracheophyta</taxon>
        <taxon>Spermatophyta</taxon>
        <taxon>Magnoliopsida</taxon>
        <taxon>eudicotyledons</taxon>
        <taxon>Gunneridae</taxon>
        <taxon>Pentapetalae</taxon>
        <taxon>rosids</taxon>
        <taxon>malvids</taxon>
        <taxon>Sapindales</taxon>
        <taxon>Sapindaceae</taxon>
        <taxon>Hippocastanoideae</taxon>
        <taxon>Acereae</taxon>
        <taxon>Acer</taxon>
    </lineage>
</organism>
<name>A0AAD5J3E0_ACENE</name>
<protein>
    <submittedName>
        <fullName evidence="1">Uncharacterized protein</fullName>
    </submittedName>
</protein>
<evidence type="ECO:0000313" key="1">
    <source>
        <dbReference type="EMBL" id="KAI9182652.1"/>
    </source>
</evidence>
<reference evidence="1" key="1">
    <citation type="journal article" date="2022" name="Plant J.">
        <title>Strategies of tolerance reflected in two North American maple genomes.</title>
        <authorList>
            <person name="McEvoy S.L."/>
            <person name="Sezen U.U."/>
            <person name="Trouern-Trend A."/>
            <person name="McMahon S.M."/>
            <person name="Schaberg P.G."/>
            <person name="Yang J."/>
            <person name="Wegrzyn J.L."/>
            <person name="Swenson N.G."/>
        </authorList>
    </citation>
    <scope>NUCLEOTIDE SEQUENCE</scope>
    <source>
        <strain evidence="1">91603</strain>
    </source>
</reference>
<dbReference type="PANTHER" id="PTHR33052">
    <property type="entry name" value="DUF4228 DOMAIN PROTEIN-RELATED"/>
    <property type="match status" value="1"/>
</dbReference>
<sequence length="186" mass="19890">MGICSSTDLIATAKLILQDGRLKEFSYPVRVSCVLQENPTCFICNSDYMDFDKVLTSMGKEEELQPGELYFALPLSLLDSPLRAKDLASLAVKAGLALQLVGGGEKCCCKCGFKRIDQVIKVNSRRVECGEMETVGGSGASGGCVDGCDVGFVVKRKERSSGGGGRRGKFATKLSVILEDEKGDVC</sequence>
<dbReference type="AlphaFoldDB" id="A0AAD5J3E0"/>
<dbReference type="Pfam" id="PF14009">
    <property type="entry name" value="PADRE"/>
    <property type="match status" value="1"/>
</dbReference>
<gene>
    <name evidence="1" type="ORF">LWI28_027531</name>
</gene>
<keyword evidence="2" id="KW-1185">Reference proteome</keyword>
<dbReference type="InterPro" id="IPR025322">
    <property type="entry name" value="PADRE_dom"/>
</dbReference>
<evidence type="ECO:0000313" key="2">
    <source>
        <dbReference type="Proteomes" id="UP001064489"/>
    </source>
</evidence>
<dbReference type="Proteomes" id="UP001064489">
    <property type="component" value="Chromosome 4"/>
</dbReference>
<accession>A0AAD5J3E0</accession>
<reference evidence="1" key="2">
    <citation type="submission" date="2023-02" db="EMBL/GenBank/DDBJ databases">
        <authorList>
            <person name="Swenson N.G."/>
            <person name="Wegrzyn J.L."/>
            <person name="Mcevoy S.L."/>
        </authorList>
    </citation>
    <scope>NUCLEOTIDE SEQUENCE</scope>
    <source>
        <strain evidence="1">91603</strain>
        <tissue evidence="1">Leaf</tissue>
    </source>
</reference>
<proteinExistence type="predicted"/>
<comment type="caution">
    <text evidence="1">The sequence shown here is derived from an EMBL/GenBank/DDBJ whole genome shotgun (WGS) entry which is preliminary data.</text>
</comment>
<dbReference type="EMBL" id="JAJSOW010000101">
    <property type="protein sequence ID" value="KAI9182652.1"/>
    <property type="molecule type" value="Genomic_DNA"/>
</dbReference>